<name>A0A1E7ZDZ1_9ALTE</name>
<feature type="domain" description="Glycosyl hydrolase family 13 catalytic" evidence="4">
    <location>
        <begin position="128"/>
        <end position="525"/>
    </location>
</feature>
<dbReference type="InterPro" id="IPR017853">
    <property type="entry name" value="GH"/>
</dbReference>
<dbReference type="Pfam" id="PF00128">
    <property type="entry name" value="Alpha-amylase"/>
    <property type="match status" value="1"/>
</dbReference>
<dbReference type="STRING" id="1656094.BFC18_06120"/>
<evidence type="ECO:0000313" key="6">
    <source>
        <dbReference type="Proteomes" id="UP000175691"/>
    </source>
</evidence>
<proteinExistence type="predicted"/>
<keyword evidence="3" id="KW-0732">Signal</keyword>
<dbReference type="PANTHER" id="PTHR10357:SF210">
    <property type="entry name" value="MALTODEXTRIN GLUCOSIDASE"/>
    <property type="match status" value="1"/>
</dbReference>
<dbReference type="InterPro" id="IPR013780">
    <property type="entry name" value="Glyco_hydro_b"/>
</dbReference>
<dbReference type="Gene3D" id="3.20.20.80">
    <property type="entry name" value="Glycosidases"/>
    <property type="match status" value="1"/>
</dbReference>
<evidence type="ECO:0000259" key="4">
    <source>
        <dbReference type="SMART" id="SM00642"/>
    </source>
</evidence>
<dbReference type="OrthoDB" id="9805159at2"/>
<sequence length="617" mass="69232">MKISRLTSSILTSAFFLSASQAATISPPMWWVGMQESHLQLLIEEEGVGDGTVTTNFPGVVVKGIVPSSNDNTLFVDLEISDDAKPGKVSLTIEKKSGDTITLDYALHARQTGSANRQGFDSKDTIYLLTPDRFSNGDTQNDDVDGYKDALDRENKGGRHGGDIQGIINHLDYLSKMGFTQIWSMPLLENAMDSYSYHGYAITDYYNIDPRYGSNADYKKLSVAAKEQGIGLIMDMVLNHIGGNHPWMNTAPDENWIHHDGEFSATTHIRETMHDIHGTQFDKAAFNDGWFVPSMPDLNQSNPKLATYLIQNAVWWVEYAGLSGIRVDTYSYSDKAFLSAWTHRLMTEYPQLNIVGEEWSVNPVITSYWQHGTLRKDGYKSWLPGVMDFPLQAALVTALNEDEGWGTGLKKLFEVLAGDFIYGDPSKLVIFADNHDMSRIYTQLGHDIDKWKMAMTTILTTRGIPQIFYGTELLMQNPGTEDHGIIRSNFPGGWKGDSSNGFTGQGLTPEQTNAQQFIRNLLQLRQSYPTLFSGEMTHFVPFDGTYVYFRHDAETQQQLMVVLNKGDEKALDIYRFDERLSTFSQIQRVDAKGFATKALDSTLEVPANQATVWLISK</sequence>
<keyword evidence="2" id="KW-0326">Glycosidase</keyword>
<dbReference type="InterPro" id="IPR013783">
    <property type="entry name" value="Ig-like_fold"/>
</dbReference>
<dbReference type="CDD" id="cd11340">
    <property type="entry name" value="AmyAc_bac_CMD_like_3"/>
    <property type="match status" value="1"/>
</dbReference>
<keyword evidence="1" id="KW-0378">Hydrolase</keyword>
<comment type="caution">
    <text evidence="5">The sequence shown here is derived from an EMBL/GenBank/DDBJ whole genome shotgun (WGS) entry which is preliminary data.</text>
</comment>
<keyword evidence="6" id="KW-1185">Reference proteome</keyword>
<dbReference type="InterPro" id="IPR015171">
    <property type="entry name" value="Cyc-maltodext_N"/>
</dbReference>
<dbReference type="GO" id="GO:0005975">
    <property type="term" value="P:carbohydrate metabolic process"/>
    <property type="evidence" value="ECO:0007669"/>
    <property type="project" value="InterPro"/>
</dbReference>
<protein>
    <submittedName>
        <fullName evidence="5">Alpha-amlyase</fullName>
    </submittedName>
</protein>
<dbReference type="SMART" id="SM00642">
    <property type="entry name" value="Aamy"/>
    <property type="match status" value="1"/>
</dbReference>
<dbReference type="InterPro" id="IPR006047">
    <property type="entry name" value="GH13_cat_dom"/>
</dbReference>
<dbReference type="Proteomes" id="UP000175691">
    <property type="component" value="Unassembled WGS sequence"/>
</dbReference>
<evidence type="ECO:0000313" key="5">
    <source>
        <dbReference type="EMBL" id="OFC71726.1"/>
    </source>
</evidence>
<dbReference type="PANTHER" id="PTHR10357">
    <property type="entry name" value="ALPHA-AMYLASE FAMILY MEMBER"/>
    <property type="match status" value="1"/>
</dbReference>
<dbReference type="Gene3D" id="2.60.40.1180">
    <property type="entry name" value="Golgi alpha-mannosidase II"/>
    <property type="match status" value="1"/>
</dbReference>
<keyword evidence="5" id="KW-0456">Lyase</keyword>
<accession>A0A1E7ZDZ1</accession>
<dbReference type="InterPro" id="IPR019492">
    <property type="entry name" value="Cyclo-malto-dextrinase_C"/>
</dbReference>
<feature type="signal peptide" evidence="3">
    <location>
        <begin position="1"/>
        <end position="22"/>
    </location>
</feature>
<dbReference type="Gene3D" id="2.60.40.10">
    <property type="entry name" value="Immunoglobulins"/>
    <property type="match status" value="1"/>
</dbReference>
<dbReference type="AlphaFoldDB" id="A0A1E7ZDZ1"/>
<dbReference type="GO" id="GO:0016798">
    <property type="term" value="F:hydrolase activity, acting on glycosyl bonds"/>
    <property type="evidence" value="ECO:0007669"/>
    <property type="project" value="UniProtKB-KW"/>
</dbReference>
<dbReference type="GO" id="GO:0016829">
    <property type="term" value="F:lyase activity"/>
    <property type="evidence" value="ECO:0007669"/>
    <property type="project" value="UniProtKB-KW"/>
</dbReference>
<evidence type="ECO:0000256" key="3">
    <source>
        <dbReference type="SAM" id="SignalP"/>
    </source>
</evidence>
<dbReference type="RefSeq" id="WP_070124065.1">
    <property type="nucleotide sequence ID" value="NZ_MDHN01000010.1"/>
</dbReference>
<dbReference type="SUPFAM" id="SSF81296">
    <property type="entry name" value="E set domains"/>
    <property type="match status" value="1"/>
</dbReference>
<evidence type="ECO:0000256" key="1">
    <source>
        <dbReference type="ARBA" id="ARBA00022801"/>
    </source>
</evidence>
<feature type="chain" id="PRO_5009209751" evidence="3">
    <location>
        <begin position="23"/>
        <end position="617"/>
    </location>
</feature>
<dbReference type="SUPFAM" id="SSF51445">
    <property type="entry name" value="(Trans)glycosidases"/>
    <property type="match status" value="1"/>
</dbReference>
<organism evidence="5 6">
    <name type="scientific">Alteromonas confluentis</name>
    <dbReference type="NCBI Taxonomy" id="1656094"/>
    <lineage>
        <taxon>Bacteria</taxon>
        <taxon>Pseudomonadati</taxon>
        <taxon>Pseudomonadota</taxon>
        <taxon>Gammaproteobacteria</taxon>
        <taxon>Alteromonadales</taxon>
        <taxon>Alteromonadaceae</taxon>
        <taxon>Alteromonas/Salinimonas group</taxon>
        <taxon>Alteromonas</taxon>
    </lineage>
</organism>
<dbReference type="Pfam" id="PF09087">
    <property type="entry name" value="Cyc-maltodext_N"/>
    <property type="match status" value="1"/>
</dbReference>
<gene>
    <name evidence="5" type="ORF">BFC18_06120</name>
</gene>
<dbReference type="EMBL" id="MDHN01000010">
    <property type="protein sequence ID" value="OFC71726.1"/>
    <property type="molecule type" value="Genomic_DNA"/>
</dbReference>
<evidence type="ECO:0000256" key="2">
    <source>
        <dbReference type="ARBA" id="ARBA00023295"/>
    </source>
</evidence>
<dbReference type="Pfam" id="PF10438">
    <property type="entry name" value="Cyc-maltodext_C"/>
    <property type="match status" value="1"/>
</dbReference>
<reference evidence="5 6" key="1">
    <citation type="submission" date="2016-08" db="EMBL/GenBank/DDBJ databases">
        <authorList>
            <person name="Seilhamer J.J."/>
        </authorList>
    </citation>
    <scope>NUCLEOTIDE SEQUENCE [LARGE SCALE GENOMIC DNA]</scope>
    <source>
        <strain evidence="5 6">KCTC 42603</strain>
    </source>
</reference>
<dbReference type="InterPro" id="IPR014756">
    <property type="entry name" value="Ig_E-set"/>
</dbReference>